<dbReference type="InterPro" id="IPR001519">
    <property type="entry name" value="Ferritin"/>
</dbReference>
<keyword evidence="2" id="KW-0479">Metal-binding</keyword>
<evidence type="ECO:0000256" key="1">
    <source>
        <dbReference type="ARBA" id="ARBA00022434"/>
    </source>
</evidence>
<keyword evidence="4" id="KW-0408">Iron</keyword>
<dbReference type="InterPro" id="IPR009078">
    <property type="entry name" value="Ferritin-like_SF"/>
</dbReference>
<gene>
    <name evidence="6" type="ORF">C7391_1071</name>
</gene>
<dbReference type="EMBL" id="SNYS01000008">
    <property type="protein sequence ID" value="TDQ68872.1"/>
    <property type="molecule type" value="Genomic_DNA"/>
</dbReference>
<dbReference type="PANTHER" id="PTHR11431:SF127">
    <property type="entry name" value="BACTERIAL NON-HEME FERRITIN"/>
    <property type="match status" value="1"/>
</dbReference>
<comment type="caution">
    <text evidence="6">The sequence shown here is derived from an EMBL/GenBank/DDBJ whole genome shotgun (WGS) entry which is preliminary data.</text>
</comment>
<dbReference type="Proteomes" id="UP000294855">
    <property type="component" value="Unassembled WGS sequence"/>
</dbReference>
<dbReference type="PROSITE" id="PS50905">
    <property type="entry name" value="FERRITIN_LIKE"/>
    <property type="match status" value="1"/>
</dbReference>
<accession>A0A484F512</accession>
<protein>
    <submittedName>
        <fullName evidence="6">Ferritin</fullName>
    </submittedName>
</protein>
<reference evidence="6 7" key="1">
    <citation type="submission" date="2019-03" db="EMBL/GenBank/DDBJ databases">
        <title>Genomic Encyclopedia of Type Strains, Phase IV (KMG-IV): sequencing the most valuable type-strain genomes for metagenomic binning, comparative biology and taxonomic classification.</title>
        <authorList>
            <person name="Goeker M."/>
        </authorList>
    </citation>
    <scope>NUCLEOTIDE SEQUENCE [LARGE SCALE GENOMIC DNA]</scope>
    <source>
        <strain evidence="6 7">DSM 13328</strain>
    </source>
</reference>
<dbReference type="Pfam" id="PF00210">
    <property type="entry name" value="Ferritin"/>
    <property type="match status" value="1"/>
</dbReference>
<sequence length="165" mass="19038">MIKKSVLKLLNEQINKEFYAAYLYLGMSAKCTDMNRDGYASWLRLQAEEEIEHAMKIYDYITEQSESVELTPIAKPDIKGKTLLDFFKQAYEHEQLVTASINNIMDVAVKEKDYASQIFLQWFVTEQIEEENQTSNIVDDLTLAKTDIAAILAIEKRLAKREGDD</sequence>
<dbReference type="InterPro" id="IPR008331">
    <property type="entry name" value="Ferritin_DPS_dom"/>
</dbReference>
<dbReference type="SUPFAM" id="SSF47240">
    <property type="entry name" value="Ferritin-like"/>
    <property type="match status" value="1"/>
</dbReference>
<dbReference type="RefSeq" id="WP_133517514.1">
    <property type="nucleotide sequence ID" value="NZ_JAHDUW010000003.1"/>
</dbReference>
<dbReference type="CDD" id="cd01055">
    <property type="entry name" value="Nonheme_Ferritin"/>
    <property type="match status" value="1"/>
</dbReference>
<name>A0A484F512_9EURY</name>
<dbReference type="GO" id="GO:0042802">
    <property type="term" value="F:identical protein binding"/>
    <property type="evidence" value="ECO:0007669"/>
    <property type="project" value="UniProtKB-ARBA"/>
</dbReference>
<organism evidence="6 7">
    <name type="scientific">Methanimicrococcus blatticola</name>
    <dbReference type="NCBI Taxonomy" id="91560"/>
    <lineage>
        <taxon>Archaea</taxon>
        <taxon>Methanobacteriati</taxon>
        <taxon>Methanobacteriota</taxon>
        <taxon>Stenosarchaea group</taxon>
        <taxon>Methanomicrobia</taxon>
        <taxon>Methanosarcinales</taxon>
        <taxon>Methanosarcinaceae</taxon>
        <taxon>Methanimicrococcus</taxon>
    </lineage>
</organism>
<dbReference type="PANTHER" id="PTHR11431">
    <property type="entry name" value="FERRITIN"/>
    <property type="match status" value="1"/>
</dbReference>
<dbReference type="FunFam" id="1.20.1260.10:FF:000001">
    <property type="entry name" value="Non-heme ferritin"/>
    <property type="match status" value="1"/>
</dbReference>
<dbReference type="GO" id="GO:0004322">
    <property type="term" value="F:ferroxidase activity"/>
    <property type="evidence" value="ECO:0007669"/>
    <property type="project" value="TreeGrafter"/>
</dbReference>
<keyword evidence="7" id="KW-1185">Reference proteome</keyword>
<dbReference type="Gene3D" id="1.20.1260.10">
    <property type="match status" value="1"/>
</dbReference>
<dbReference type="InterPro" id="IPR012347">
    <property type="entry name" value="Ferritin-like"/>
</dbReference>
<dbReference type="InterPro" id="IPR009040">
    <property type="entry name" value="Ferritin-like_diiron"/>
</dbReference>
<dbReference type="InterPro" id="IPR041719">
    <property type="entry name" value="Ferritin_prok"/>
</dbReference>
<keyword evidence="3" id="KW-0560">Oxidoreductase</keyword>
<dbReference type="GO" id="GO:0006826">
    <property type="term" value="P:iron ion transport"/>
    <property type="evidence" value="ECO:0007669"/>
    <property type="project" value="InterPro"/>
</dbReference>
<evidence type="ECO:0000313" key="6">
    <source>
        <dbReference type="EMBL" id="TDQ68872.1"/>
    </source>
</evidence>
<dbReference type="AlphaFoldDB" id="A0A484F512"/>
<proteinExistence type="predicted"/>
<evidence type="ECO:0000256" key="3">
    <source>
        <dbReference type="ARBA" id="ARBA00023002"/>
    </source>
</evidence>
<dbReference type="GO" id="GO:0005829">
    <property type="term" value="C:cytosol"/>
    <property type="evidence" value="ECO:0007669"/>
    <property type="project" value="TreeGrafter"/>
</dbReference>
<dbReference type="GO" id="GO:0006879">
    <property type="term" value="P:intracellular iron ion homeostasis"/>
    <property type="evidence" value="ECO:0007669"/>
    <property type="project" value="UniProtKB-KW"/>
</dbReference>
<keyword evidence="1" id="KW-0409">Iron storage</keyword>
<dbReference type="OrthoDB" id="4859at2157"/>
<evidence type="ECO:0000256" key="2">
    <source>
        <dbReference type="ARBA" id="ARBA00022723"/>
    </source>
</evidence>
<feature type="domain" description="Ferritin-like diiron" evidence="5">
    <location>
        <begin position="1"/>
        <end position="145"/>
    </location>
</feature>
<evidence type="ECO:0000256" key="4">
    <source>
        <dbReference type="ARBA" id="ARBA00023004"/>
    </source>
</evidence>
<dbReference type="GO" id="GO:0008199">
    <property type="term" value="F:ferric iron binding"/>
    <property type="evidence" value="ECO:0007669"/>
    <property type="project" value="InterPro"/>
</dbReference>
<evidence type="ECO:0000259" key="5">
    <source>
        <dbReference type="PROSITE" id="PS50905"/>
    </source>
</evidence>
<evidence type="ECO:0000313" key="7">
    <source>
        <dbReference type="Proteomes" id="UP000294855"/>
    </source>
</evidence>
<dbReference type="GO" id="GO:0008198">
    <property type="term" value="F:ferrous iron binding"/>
    <property type="evidence" value="ECO:0007669"/>
    <property type="project" value="TreeGrafter"/>
</dbReference>